<dbReference type="Proteomes" id="UP000027222">
    <property type="component" value="Unassembled WGS sequence"/>
</dbReference>
<evidence type="ECO:0000313" key="1">
    <source>
        <dbReference type="EMBL" id="KDR73112.1"/>
    </source>
</evidence>
<dbReference type="HOGENOM" id="CLU_018544_12_2_1"/>
<protein>
    <submittedName>
        <fullName evidence="1">Uncharacterized protein</fullName>
    </submittedName>
</protein>
<dbReference type="PANTHER" id="PTHR38926">
    <property type="entry name" value="F-BOX DOMAIN CONTAINING PROTEIN, EXPRESSED"/>
    <property type="match status" value="1"/>
</dbReference>
<accession>A0A067SST2</accession>
<reference evidence="2" key="1">
    <citation type="journal article" date="2014" name="Proc. Natl. Acad. Sci. U.S.A.">
        <title>Extensive sampling of basidiomycete genomes demonstrates inadequacy of the white-rot/brown-rot paradigm for wood decay fungi.</title>
        <authorList>
            <person name="Riley R."/>
            <person name="Salamov A.A."/>
            <person name="Brown D.W."/>
            <person name="Nagy L.G."/>
            <person name="Floudas D."/>
            <person name="Held B.W."/>
            <person name="Levasseur A."/>
            <person name="Lombard V."/>
            <person name="Morin E."/>
            <person name="Otillar R."/>
            <person name="Lindquist E.A."/>
            <person name="Sun H."/>
            <person name="LaButti K.M."/>
            <person name="Schmutz J."/>
            <person name="Jabbour D."/>
            <person name="Luo H."/>
            <person name="Baker S.E."/>
            <person name="Pisabarro A.G."/>
            <person name="Walton J.D."/>
            <person name="Blanchette R.A."/>
            <person name="Henrissat B."/>
            <person name="Martin F."/>
            <person name="Cullen D."/>
            <person name="Hibbett D.S."/>
            <person name="Grigoriev I.V."/>
        </authorList>
    </citation>
    <scope>NUCLEOTIDE SEQUENCE [LARGE SCALE GENOMIC DNA]</scope>
    <source>
        <strain evidence="2">CBS 339.88</strain>
    </source>
</reference>
<dbReference type="SUPFAM" id="SSF52058">
    <property type="entry name" value="L domain-like"/>
    <property type="match status" value="1"/>
</dbReference>
<keyword evidence="2" id="KW-1185">Reference proteome</keyword>
<dbReference type="PANTHER" id="PTHR38926:SF72">
    <property type="entry name" value="IM:7136021-RELATED"/>
    <property type="match status" value="1"/>
</dbReference>
<dbReference type="Gene3D" id="3.80.10.10">
    <property type="entry name" value="Ribonuclease Inhibitor"/>
    <property type="match status" value="1"/>
</dbReference>
<gene>
    <name evidence="1" type="ORF">GALMADRAFT_721268</name>
</gene>
<dbReference type="OrthoDB" id="3025967at2759"/>
<organism evidence="1 2">
    <name type="scientific">Galerina marginata (strain CBS 339.88)</name>
    <dbReference type="NCBI Taxonomy" id="685588"/>
    <lineage>
        <taxon>Eukaryota</taxon>
        <taxon>Fungi</taxon>
        <taxon>Dikarya</taxon>
        <taxon>Basidiomycota</taxon>
        <taxon>Agaricomycotina</taxon>
        <taxon>Agaricomycetes</taxon>
        <taxon>Agaricomycetidae</taxon>
        <taxon>Agaricales</taxon>
        <taxon>Agaricineae</taxon>
        <taxon>Strophariaceae</taxon>
        <taxon>Galerina</taxon>
    </lineage>
</organism>
<dbReference type="AlphaFoldDB" id="A0A067SST2"/>
<evidence type="ECO:0000313" key="2">
    <source>
        <dbReference type="Proteomes" id="UP000027222"/>
    </source>
</evidence>
<name>A0A067SST2_GALM3</name>
<dbReference type="EMBL" id="KL142386">
    <property type="protein sequence ID" value="KDR73112.1"/>
    <property type="molecule type" value="Genomic_DNA"/>
</dbReference>
<dbReference type="InterPro" id="IPR032675">
    <property type="entry name" value="LRR_dom_sf"/>
</dbReference>
<dbReference type="STRING" id="685588.A0A067SST2"/>
<proteinExistence type="predicted"/>
<sequence length="546" mass="62381">MCGKFNWKCSFRVVYKEVVHLISYLVCGFAGQGDLGEDMIGRVQKRQFKSPPLSHLHSSFVPPPGYEAKAITEMESNLMDLEDYARMVQKKLQQHRAVMSPVRRLPPEILGEIFSRASCAQGHGMRLPFCYDMPWVLGEVCSYWRTVLLSLPKLWSEIYLDLRQLWDPQDDNTHPDIVARRVDKVRDFLETCLTRSGNELLRFFISARSKRFIDPILSTLVKHAERWAEAQINVNCLSQCHPHLIRAKNRVPNLYCLGIECYFKEHAPPSSPCDAFENAPKLETLLMEGMTYPMNMFPVPWSQVAYLQLSYCQVRKDQFRQILHSATNLISLLAEGGHRQEMPGDTGQMLPAVLPNLQYLSMVGTSGYIAEICKSLTVPNLQHFGIKALTPFPVHDTISMITRSQCKPTELTFHTSLDPSAKWERFGIAELFNELPSLTFLDLIVSNATKDLIPNFWYDDCNFDEFEPPLLPNLEKLVLEDRLCSSIKTVLETMLTRSRDNTRSPEGWTRLKSATLRIAVEDPTLSLWAKAKENGIDIVVPEIPVK</sequence>